<dbReference type="Proteomes" id="UP000660380">
    <property type="component" value="Unassembled WGS sequence"/>
</dbReference>
<gene>
    <name evidence="1" type="ORF">H6G81_04580</name>
</gene>
<dbReference type="RefSeq" id="WP_038295540.1">
    <property type="nucleotide sequence ID" value="NZ_JACJTA010000006.1"/>
</dbReference>
<protein>
    <submittedName>
        <fullName evidence="1">DNA-binding protein</fullName>
    </submittedName>
</protein>
<sequence>MLFLAWQDPVSRAWFPIGRLSSDGTTYQFVYTQGVQVAQQQCAFQPLPSFPDLDLVYFSPELFPLFANRLLRRSRPDYADFVQWLNLSTHEDDPIVLLARSGGQRATDTFFVLPASEQDGNGVYHIHFFVHGLRYLPPETINRISRLQTGELLHLVRDTYSDEERGLILCTEDRYIVGYGPQYLLDDSFEMLRSLLNCVQVAVERVNPPPTPLQFRLLCHLSACLPENFRPFSSSIYQPLVDMVAASPV</sequence>
<evidence type="ECO:0000313" key="1">
    <source>
        <dbReference type="EMBL" id="MBD2603826.1"/>
    </source>
</evidence>
<name>A0ABR8GKV3_9CYAN</name>
<reference evidence="1 2" key="1">
    <citation type="journal article" date="2020" name="ISME J.">
        <title>Comparative genomics reveals insights into cyanobacterial evolution and habitat adaptation.</title>
        <authorList>
            <person name="Chen M.Y."/>
            <person name="Teng W.K."/>
            <person name="Zhao L."/>
            <person name="Hu C.X."/>
            <person name="Zhou Y.K."/>
            <person name="Han B.P."/>
            <person name="Song L.R."/>
            <person name="Shu W.S."/>
        </authorList>
    </citation>
    <scope>NUCLEOTIDE SEQUENCE [LARGE SCALE GENOMIC DNA]</scope>
    <source>
        <strain evidence="1 2">FACHB-248</strain>
    </source>
</reference>
<evidence type="ECO:0000313" key="2">
    <source>
        <dbReference type="Proteomes" id="UP000660380"/>
    </source>
</evidence>
<proteinExistence type="predicted"/>
<comment type="caution">
    <text evidence="1">The sequence shown here is derived from an EMBL/GenBank/DDBJ whole genome shotgun (WGS) entry which is preliminary data.</text>
</comment>
<keyword evidence="1" id="KW-0238">DNA-binding</keyword>
<accession>A0ABR8GKV3</accession>
<keyword evidence="2" id="KW-1185">Reference proteome</keyword>
<dbReference type="EMBL" id="JACJTA010000006">
    <property type="protein sequence ID" value="MBD2603826.1"/>
    <property type="molecule type" value="Genomic_DNA"/>
</dbReference>
<dbReference type="GO" id="GO:0003677">
    <property type="term" value="F:DNA binding"/>
    <property type="evidence" value="ECO:0007669"/>
    <property type="project" value="UniProtKB-KW"/>
</dbReference>
<organism evidence="1 2">
    <name type="scientific">Scytonema hofmannii FACHB-248</name>
    <dbReference type="NCBI Taxonomy" id="1842502"/>
    <lineage>
        <taxon>Bacteria</taxon>
        <taxon>Bacillati</taxon>
        <taxon>Cyanobacteriota</taxon>
        <taxon>Cyanophyceae</taxon>
        <taxon>Nostocales</taxon>
        <taxon>Scytonemataceae</taxon>
        <taxon>Scytonema</taxon>
    </lineage>
</organism>